<organism evidence="3 4">
    <name type="scientific">Mycoplana azooxidifex</name>
    <dbReference type="NCBI Taxonomy" id="1636188"/>
    <lineage>
        <taxon>Bacteria</taxon>
        <taxon>Pseudomonadati</taxon>
        <taxon>Pseudomonadota</taxon>
        <taxon>Alphaproteobacteria</taxon>
        <taxon>Hyphomicrobiales</taxon>
        <taxon>Rhizobiaceae</taxon>
        <taxon>Mycoplana</taxon>
    </lineage>
</organism>
<evidence type="ECO:0000313" key="4">
    <source>
        <dbReference type="Proteomes" id="UP000574761"/>
    </source>
</evidence>
<dbReference type="CDD" id="cd13642">
    <property type="entry name" value="PBP2_BCP_1"/>
    <property type="match status" value="1"/>
</dbReference>
<name>A0A7W6D396_9HYPH</name>
<evidence type="ECO:0000259" key="2">
    <source>
        <dbReference type="Pfam" id="PF04069"/>
    </source>
</evidence>
<sequence>MKRSAWNYLPLAAVATLLAAPPTQAADLAISAPNWPSGQATANILKVGIEKDFGLQVEVKPMGTMNSFVGLEAGSVDIQPEIWRPNFDELVKKYVDGKGAVTLAGKHVSAWQGLCATPAAAATFKSVADLGDPEKTKVLDTDGDGRGEIWIGAPTWLSTGIERVRAKSYGYDKNLNLVEVEEDVAMAAVDAAVATDQPMVFYCYAPHHVFQLHEIERLEEPAHDPAKWQLVSAQDPLWITKSSATTAWDAGHFQIGYATAFAKKRPEVAQFLEKVDFTPEEVTQMSYALGVERQEPLDYARKWVEQNAARVEGWGKP</sequence>
<proteinExistence type="predicted"/>
<dbReference type="Gene3D" id="3.40.190.100">
    <property type="entry name" value="Glycine betaine-binding periplasmic protein, domain 2"/>
    <property type="match status" value="1"/>
</dbReference>
<dbReference type="GO" id="GO:0022857">
    <property type="term" value="F:transmembrane transporter activity"/>
    <property type="evidence" value="ECO:0007669"/>
    <property type="project" value="InterPro"/>
</dbReference>
<gene>
    <name evidence="3" type="ORF">GGQ64_000438</name>
</gene>
<feature type="chain" id="PRO_5031338448" evidence="1">
    <location>
        <begin position="26"/>
        <end position="317"/>
    </location>
</feature>
<dbReference type="AlphaFoldDB" id="A0A7W6D396"/>
<protein>
    <submittedName>
        <fullName evidence="3">Glycine betaine/proline transport system substrate-binding protein</fullName>
    </submittedName>
</protein>
<feature type="domain" description="ABC-type glycine betaine transport system substrate-binding" evidence="2">
    <location>
        <begin position="27"/>
        <end position="306"/>
    </location>
</feature>
<evidence type="ECO:0000256" key="1">
    <source>
        <dbReference type="SAM" id="SignalP"/>
    </source>
</evidence>
<dbReference type="Gene3D" id="3.10.105.10">
    <property type="entry name" value="Dipeptide-binding Protein, Domain 3"/>
    <property type="match status" value="2"/>
</dbReference>
<dbReference type="Proteomes" id="UP000574761">
    <property type="component" value="Unassembled WGS sequence"/>
</dbReference>
<reference evidence="3 4" key="1">
    <citation type="submission" date="2020-08" db="EMBL/GenBank/DDBJ databases">
        <title>Genomic Encyclopedia of Type Strains, Phase IV (KMG-IV): sequencing the most valuable type-strain genomes for metagenomic binning, comparative biology and taxonomic classification.</title>
        <authorList>
            <person name="Goeker M."/>
        </authorList>
    </citation>
    <scope>NUCLEOTIDE SEQUENCE [LARGE SCALE GENOMIC DNA]</scope>
    <source>
        <strain evidence="3 4">DSM 100211</strain>
    </source>
</reference>
<dbReference type="Pfam" id="PF04069">
    <property type="entry name" value="OpuAC"/>
    <property type="match status" value="1"/>
</dbReference>
<evidence type="ECO:0000313" key="3">
    <source>
        <dbReference type="EMBL" id="MBB3975262.1"/>
    </source>
</evidence>
<dbReference type="SUPFAM" id="SSF53850">
    <property type="entry name" value="Periplasmic binding protein-like II"/>
    <property type="match status" value="1"/>
</dbReference>
<comment type="caution">
    <text evidence="3">The sequence shown here is derived from an EMBL/GenBank/DDBJ whole genome shotgun (WGS) entry which is preliminary data.</text>
</comment>
<dbReference type="EMBL" id="JACIEE010000001">
    <property type="protein sequence ID" value="MBB3975262.1"/>
    <property type="molecule type" value="Genomic_DNA"/>
</dbReference>
<feature type="signal peptide" evidence="1">
    <location>
        <begin position="1"/>
        <end position="25"/>
    </location>
</feature>
<keyword evidence="4" id="KW-1185">Reference proteome</keyword>
<dbReference type="GO" id="GO:0043190">
    <property type="term" value="C:ATP-binding cassette (ABC) transporter complex"/>
    <property type="evidence" value="ECO:0007669"/>
    <property type="project" value="InterPro"/>
</dbReference>
<keyword evidence="1" id="KW-0732">Signal</keyword>
<dbReference type="InterPro" id="IPR007210">
    <property type="entry name" value="ABC_Gly_betaine_transp_sub-bd"/>
</dbReference>
<accession>A0A7W6D396</accession>